<evidence type="ECO:0000313" key="4">
    <source>
        <dbReference type="Proteomes" id="UP000002217"/>
    </source>
</evidence>
<organism evidence="3 4">
    <name type="scientific">Desulfofarcimen acetoxidans (strain ATCC 49208 / DSM 771 / KCTC 5769 / VKM B-1644 / 5575)</name>
    <name type="common">Desulfotomaculum acetoxidans</name>
    <dbReference type="NCBI Taxonomy" id="485916"/>
    <lineage>
        <taxon>Bacteria</taxon>
        <taxon>Bacillati</taxon>
        <taxon>Bacillota</taxon>
        <taxon>Clostridia</taxon>
        <taxon>Eubacteriales</taxon>
        <taxon>Peptococcaceae</taxon>
        <taxon>Desulfofarcimen</taxon>
    </lineage>
</organism>
<dbReference type="SUPFAM" id="SSF52402">
    <property type="entry name" value="Adenine nucleotide alpha hydrolases-like"/>
    <property type="match status" value="1"/>
</dbReference>
<dbReference type="InterPro" id="IPR014729">
    <property type="entry name" value="Rossmann-like_a/b/a_fold"/>
</dbReference>
<evidence type="ECO:0000256" key="1">
    <source>
        <dbReference type="ARBA" id="ARBA00008791"/>
    </source>
</evidence>
<dbReference type="InterPro" id="IPR006015">
    <property type="entry name" value="Universal_stress_UspA"/>
</dbReference>
<keyword evidence="4" id="KW-1185">Reference proteome</keyword>
<dbReference type="InterPro" id="IPR006016">
    <property type="entry name" value="UspA"/>
</dbReference>
<evidence type="ECO:0000313" key="3">
    <source>
        <dbReference type="EMBL" id="ACV64551.1"/>
    </source>
</evidence>
<dbReference type="EMBL" id="CP001720">
    <property type="protein sequence ID" value="ACV64551.1"/>
    <property type="molecule type" value="Genomic_DNA"/>
</dbReference>
<dbReference type="RefSeq" id="WP_015759233.1">
    <property type="nucleotide sequence ID" value="NC_013216.1"/>
</dbReference>
<dbReference type="AlphaFoldDB" id="C8VXF5"/>
<dbReference type="HOGENOM" id="CLU_049301_16_2_9"/>
<dbReference type="Gene3D" id="3.40.50.620">
    <property type="entry name" value="HUPs"/>
    <property type="match status" value="1"/>
</dbReference>
<feature type="domain" description="UspA" evidence="2">
    <location>
        <begin position="1"/>
        <end position="145"/>
    </location>
</feature>
<dbReference type="PRINTS" id="PR01438">
    <property type="entry name" value="UNVRSLSTRESS"/>
</dbReference>
<dbReference type="Proteomes" id="UP000002217">
    <property type="component" value="Chromosome"/>
</dbReference>
<gene>
    <name evidence="3" type="ordered locus">Dtox_3847</name>
</gene>
<dbReference type="PANTHER" id="PTHR31964:SF113">
    <property type="entry name" value="USPA DOMAIN-CONTAINING PROTEIN"/>
    <property type="match status" value="1"/>
</dbReference>
<comment type="similarity">
    <text evidence="1">Belongs to the universal stress protein A family.</text>
</comment>
<evidence type="ECO:0000259" key="2">
    <source>
        <dbReference type="Pfam" id="PF00582"/>
    </source>
</evidence>
<reference evidence="3 4" key="1">
    <citation type="journal article" date="2009" name="Stand. Genomic Sci.">
        <title>Complete genome sequence of Desulfotomaculum acetoxidans type strain (5575).</title>
        <authorList>
            <person name="Spring S."/>
            <person name="Lapidus A."/>
            <person name="Schroder M."/>
            <person name="Gleim D."/>
            <person name="Sims D."/>
            <person name="Meincke L."/>
            <person name="Glavina Del Rio T."/>
            <person name="Tice H."/>
            <person name="Copeland A."/>
            <person name="Cheng J.F."/>
            <person name="Lucas S."/>
            <person name="Chen F."/>
            <person name="Nolan M."/>
            <person name="Bruce D."/>
            <person name="Goodwin L."/>
            <person name="Pitluck S."/>
            <person name="Ivanova N."/>
            <person name="Mavromatis K."/>
            <person name="Mikhailova N."/>
            <person name="Pati A."/>
            <person name="Chen A."/>
            <person name="Palaniappan K."/>
            <person name="Land M."/>
            <person name="Hauser L."/>
            <person name="Chang Y.J."/>
            <person name="Jeffries C.D."/>
            <person name="Chain P."/>
            <person name="Saunders E."/>
            <person name="Brettin T."/>
            <person name="Detter J.C."/>
            <person name="Goker M."/>
            <person name="Bristow J."/>
            <person name="Eisen J.A."/>
            <person name="Markowitz V."/>
            <person name="Hugenholtz P."/>
            <person name="Kyrpides N.C."/>
            <person name="Klenk H.P."/>
            <person name="Han C."/>
        </authorList>
    </citation>
    <scope>NUCLEOTIDE SEQUENCE [LARGE SCALE GENOMIC DNA]</scope>
    <source>
        <strain evidence="4">ATCC 49208 / DSM 771 / VKM B-1644</strain>
    </source>
</reference>
<proteinExistence type="inferred from homology"/>
<dbReference type="PANTHER" id="PTHR31964">
    <property type="entry name" value="ADENINE NUCLEOTIDE ALPHA HYDROLASES-LIKE SUPERFAMILY PROTEIN"/>
    <property type="match status" value="1"/>
</dbReference>
<sequence length="145" mass="15774">MKNILLAVDGSENSLRAAEKTLSLTKLHSDLKFTVIFVAPTCFDLFPEPGICAWINRNELEKDIQSRAAIVSEKVSEIFKAEGLSPQFILGRGNTAETICKTAEEGNFDMIVIGSRGFGDIKSALLGSVSHKVLHCSHCPVLVVK</sequence>
<protein>
    <submittedName>
        <fullName evidence="3">UspA domain protein</fullName>
    </submittedName>
</protein>
<name>C8VXF5_DESAS</name>
<dbReference type="CDD" id="cd00293">
    <property type="entry name" value="USP-like"/>
    <property type="match status" value="1"/>
</dbReference>
<dbReference type="OrthoDB" id="152484at2"/>
<dbReference type="KEGG" id="dae:Dtox_3847"/>
<dbReference type="Pfam" id="PF00582">
    <property type="entry name" value="Usp"/>
    <property type="match status" value="1"/>
</dbReference>
<dbReference type="eggNOG" id="COG0589">
    <property type="taxonomic scope" value="Bacteria"/>
</dbReference>
<accession>C8VXF5</accession>